<evidence type="ECO:0000313" key="9">
    <source>
        <dbReference type="EMBL" id="EFU73049.1"/>
    </source>
</evidence>
<feature type="transmembrane region" description="Helical" evidence="7">
    <location>
        <begin position="264"/>
        <end position="290"/>
    </location>
</feature>
<feature type="transmembrane region" description="Helical" evidence="7">
    <location>
        <begin position="161"/>
        <end position="182"/>
    </location>
</feature>
<dbReference type="eggNOG" id="COG0601">
    <property type="taxonomic scope" value="Bacteria"/>
</dbReference>
<dbReference type="PROSITE" id="PS50928">
    <property type="entry name" value="ABC_TM1"/>
    <property type="match status" value="1"/>
</dbReference>
<accession>E6LIH4</accession>
<keyword evidence="3" id="KW-1003">Cell membrane</keyword>
<evidence type="ECO:0000256" key="1">
    <source>
        <dbReference type="ARBA" id="ARBA00004651"/>
    </source>
</evidence>
<feature type="transmembrane region" description="Helical" evidence="7">
    <location>
        <begin position="128"/>
        <end position="149"/>
    </location>
</feature>
<evidence type="ECO:0000256" key="2">
    <source>
        <dbReference type="ARBA" id="ARBA00022448"/>
    </source>
</evidence>
<comment type="similarity">
    <text evidence="7">Belongs to the binding-protein-dependent transport system permease family.</text>
</comment>
<dbReference type="GO" id="GO:0005886">
    <property type="term" value="C:plasma membrane"/>
    <property type="evidence" value="ECO:0007669"/>
    <property type="project" value="UniProtKB-SubCell"/>
</dbReference>
<dbReference type="HOGENOM" id="CLU_036879_1_2_9"/>
<organism evidence="9 10">
    <name type="scientific">Enterococcus italicus (strain DSM 15952 / CCUG 50447 / LMG 22039 / TP 1.5)</name>
    <dbReference type="NCBI Taxonomy" id="888064"/>
    <lineage>
        <taxon>Bacteria</taxon>
        <taxon>Bacillati</taxon>
        <taxon>Bacillota</taxon>
        <taxon>Bacilli</taxon>
        <taxon>Lactobacillales</taxon>
        <taxon>Enterococcaceae</taxon>
        <taxon>Enterococcus</taxon>
    </lineage>
</organism>
<evidence type="ECO:0000256" key="7">
    <source>
        <dbReference type="RuleBase" id="RU363032"/>
    </source>
</evidence>
<dbReference type="EMBL" id="AEPV01000086">
    <property type="protein sequence ID" value="EFU73049.1"/>
    <property type="molecule type" value="Genomic_DNA"/>
</dbReference>
<name>E6LIH4_ENTI1</name>
<dbReference type="SUPFAM" id="SSF161098">
    <property type="entry name" value="MetI-like"/>
    <property type="match status" value="1"/>
</dbReference>
<reference evidence="9 10" key="1">
    <citation type="submission" date="2010-12" db="EMBL/GenBank/DDBJ databases">
        <authorList>
            <person name="Muzny D."/>
            <person name="Qin X."/>
            <person name="Deng J."/>
            <person name="Jiang H."/>
            <person name="Liu Y."/>
            <person name="Qu J."/>
            <person name="Song X.-Z."/>
            <person name="Zhang L."/>
            <person name="Thornton R."/>
            <person name="Coyle M."/>
            <person name="Francisco L."/>
            <person name="Jackson L."/>
            <person name="Javaid M."/>
            <person name="Korchina V."/>
            <person name="Kovar C."/>
            <person name="Mata R."/>
            <person name="Mathew T."/>
            <person name="Ngo R."/>
            <person name="Nguyen L."/>
            <person name="Nguyen N."/>
            <person name="Okwuonu G."/>
            <person name="Ongeri F."/>
            <person name="Pham C."/>
            <person name="Simmons D."/>
            <person name="Wilczek-Boney K."/>
            <person name="Hale W."/>
            <person name="Jakkamsetti A."/>
            <person name="Pham P."/>
            <person name="Ruth R."/>
            <person name="San Lucas F."/>
            <person name="Warren J."/>
            <person name="Zhang J."/>
            <person name="Zhao Z."/>
            <person name="Zhou C."/>
            <person name="Zhu D."/>
            <person name="Lee S."/>
            <person name="Bess C."/>
            <person name="Blankenburg K."/>
            <person name="Forbes L."/>
            <person name="Fu Q."/>
            <person name="Gubbala S."/>
            <person name="Hirani K."/>
            <person name="Jayaseelan J.C."/>
            <person name="Lara F."/>
            <person name="Munidasa M."/>
            <person name="Palculict T."/>
            <person name="Patil S."/>
            <person name="Pu L.-L."/>
            <person name="Saada N."/>
            <person name="Tang L."/>
            <person name="Weissenberger G."/>
            <person name="Zhu Y."/>
            <person name="Hemphill L."/>
            <person name="Shang Y."/>
            <person name="Youmans B."/>
            <person name="Ayvaz T."/>
            <person name="Ross M."/>
            <person name="Santibanez J."/>
            <person name="Aqrawi P."/>
            <person name="Gross S."/>
            <person name="Joshi V."/>
            <person name="Fowler G."/>
            <person name="Nazareth L."/>
            <person name="Reid J."/>
            <person name="Worley K."/>
            <person name="Petrosino J."/>
            <person name="Highlander S."/>
            <person name="Gibbs R."/>
        </authorList>
    </citation>
    <scope>NUCLEOTIDE SEQUENCE [LARGE SCALE GENOMIC DNA]</scope>
    <source>
        <strain evidence="10">DSM 15952 / CCUG 50447 / LMG 22039 / TP 1.5</strain>
    </source>
</reference>
<evidence type="ECO:0000313" key="10">
    <source>
        <dbReference type="Proteomes" id="UP000010296"/>
    </source>
</evidence>
<keyword evidence="6 7" id="KW-0472">Membrane</keyword>
<dbReference type="Pfam" id="PF19300">
    <property type="entry name" value="BPD_transp_1_N"/>
    <property type="match status" value="1"/>
</dbReference>
<dbReference type="InterPro" id="IPR000515">
    <property type="entry name" value="MetI-like"/>
</dbReference>
<proteinExistence type="inferred from homology"/>
<feature type="transmembrane region" description="Helical" evidence="7">
    <location>
        <begin position="206"/>
        <end position="226"/>
    </location>
</feature>
<comment type="subcellular location">
    <subcellularLocation>
        <location evidence="1 7">Cell membrane</location>
        <topology evidence="1 7">Multi-pass membrane protein</topology>
    </subcellularLocation>
</comment>
<keyword evidence="5 7" id="KW-1133">Transmembrane helix</keyword>
<evidence type="ECO:0000259" key="8">
    <source>
        <dbReference type="PROSITE" id="PS50928"/>
    </source>
</evidence>
<evidence type="ECO:0000256" key="5">
    <source>
        <dbReference type="ARBA" id="ARBA00022989"/>
    </source>
</evidence>
<keyword evidence="4 7" id="KW-0812">Transmembrane</keyword>
<protein>
    <submittedName>
        <fullName evidence="9">ABC transporter, permease protein</fullName>
    </submittedName>
</protein>
<feature type="transmembrane region" description="Helical" evidence="7">
    <location>
        <begin position="310"/>
        <end position="333"/>
    </location>
</feature>
<dbReference type="GO" id="GO:0055085">
    <property type="term" value="P:transmembrane transport"/>
    <property type="evidence" value="ECO:0007669"/>
    <property type="project" value="InterPro"/>
</dbReference>
<dbReference type="STRING" id="888064.HMPREF9088_2164"/>
<dbReference type="InterPro" id="IPR045621">
    <property type="entry name" value="BPD_transp_1_N"/>
</dbReference>
<evidence type="ECO:0000256" key="6">
    <source>
        <dbReference type="ARBA" id="ARBA00023136"/>
    </source>
</evidence>
<keyword evidence="10" id="KW-1185">Reference proteome</keyword>
<evidence type="ECO:0000256" key="4">
    <source>
        <dbReference type="ARBA" id="ARBA00022692"/>
    </source>
</evidence>
<dbReference type="PANTHER" id="PTHR43163:SF6">
    <property type="entry name" value="DIPEPTIDE TRANSPORT SYSTEM PERMEASE PROTEIN DPPB-RELATED"/>
    <property type="match status" value="1"/>
</dbReference>
<dbReference type="Pfam" id="PF00528">
    <property type="entry name" value="BPD_transp_1"/>
    <property type="match status" value="1"/>
</dbReference>
<sequence length="347" mass="38870">MPGCAEKSDFSHSLFCLIDFDRKRCESMLRYILKRILQAIPLLLVISFIVFSLIQLAPYDVIDSLTTPNMSPGQVEVLRQRYGLDKPFLVQYYLWIKQIFHGDFGYSLASQHSIANDLATKIPNTIRLVLPAYVTALILAVSLGLVAAANKGKWLDRVIDGIASIGIAVPSFWLAMLLIYYFGYKLNLFPIIGMQTVGQAWSLSDYLAHFILPYITLTIVFFPELLRYIRASAMKEVSEDYVMVQKAFHATKWEIFSRHISRNVLIPIVTQIGMALPMLVTGAIITETIFGWPGVGPYLMSATKSLDYPVIMAVMLFSASLVILGNLLADVLYSIVDPRIRKGGSAK</sequence>
<dbReference type="Gene3D" id="1.10.3720.10">
    <property type="entry name" value="MetI-like"/>
    <property type="match status" value="1"/>
</dbReference>
<evidence type="ECO:0000256" key="3">
    <source>
        <dbReference type="ARBA" id="ARBA00022475"/>
    </source>
</evidence>
<comment type="caution">
    <text evidence="9">The sequence shown here is derived from an EMBL/GenBank/DDBJ whole genome shotgun (WGS) entry which is preliminary data.</text>
</comment>
<dbReference type="AlphaFoldDB" id="E6LIH4"/>
<dbReference type="InterPro" id="IPR035906">
    <property type="entry name" value="MetI-like_sf"/>
</dbReference>
<dbReference type="Proteomes" id="UP000010296">
    <property type="component" value="Unassembled WGS sequence"/>
</dbReference>
<feature type="domain" description="ABC transmembrane type-1" evidence="8">
    <location>
        <begin position="122"/>
        <end position="329"/>
    </location>
</feature>
<dbReference type="CDD" id="cd06261">
    <property type="entry name" value="TM_PBP2"/>
    <property type="match status" value="1"/>
</dbReference>
<feature type="transmembrane region" description="Helical" evidence="7">
    <location>
        <begin position="36"/>
        <end position="57"/>
    </location>
</feature>
<keyword evidence="2 7" id="KW-0813">Transport</keyword>
<dbReference type="PANTHER" id="PTHR43163">
    <property type="entry name" value="DIPEPTIDE TRANSPORT SYSTEM PERMEASE PROTEIN DPPB-RELATED"/>
    <property type="match status" value="1"/>
</dbReference>
<gene>
    <name evidence="9" type="primary">oppB2</name>
    <name evidence="9" type="ORF">HMPREF9088_2164</name>
</gene>